<dbReference type="Proteomes" id="UP000093000">
    <property type="component" value="Unassembled WGS sequence"/>
</dbReference>
<feature type="transmembrane region" description="Helical" evidence="2">
    <location>
        <begin position="63"/>
        <end position="85"/>
    </location>
</feature>
<keyword evidence="2" id="KW-0812">Transmembrane</keyword>
<evidence type="ECO:0000256" key="1">
    <source>
        <dbReference type="SAM" id="MobiDB-lite"/>
    </source>
</evidence>
<comment type="caution">
    <text evidence="3">The sequence shown here is derived from an EMBL/GenBank/DDBJ whole genome shotgun (WGS) entry which is preliminary data.</text>
</comment>
<reference evidence="3 4" key="1">
    <citation type="submission" date="2016-03" db="EMBL/GenBank/DDBJ databases">
        <title>Choanephora cucurbitarum.</title>
        <authorList>
            <person name="Min B."/>
            <person name="Park H."/>
            <person name="Park J.-H."/>
            <person name="Shin H.-D."/>
            <person name="Choi I.-G."/>
        </authorList>
    </citation>
    <scope>NUCLEOTIDE SEQUENCE [LARGE SCALE GENOMIC DNA]</scope>
    <source>
        <strain evidence="3 4">KUS-F28377</strain>
    </source>
</reference>
<keyword evidence="2" id="KW-1133">Transmembrane helix</keyword>
<gene>
    <name evidence="3" type="ORF">A0J61_08301</name>
</gene>
<dbReference type="AlphaFoldDB" id="A0A1C7N4U1"/>
<evidence type="ECO:0000313" key="4">
    <source>
        <dbReference type="Proteomes" id="UP000093000"/>
    </source>
</evidence>
<accession>A0A1C7N4U1</accession>
<feature type="region of interest" description="Disordered" evidence="1">
    <location>
        <begin position="1"/>
        <end position="26"/>
    </location>
</feature>
<protein>
    <submittedName>
        <fullName evidence="3">Uncharacterized protein</fullName>
    </submittedName>
</protein>
<name>A0A1C7N4U1_9FUNG</name>
<dbReference type="EMBL" id="LUGH01000626">
    <property type="protein sequence ID" value="OBZ83649.1"/>
    <property type="molecule type" value="Genomic_DNA"/>
</dbReference>
<sequence>MLQKISKFHKEDHSHPQGCAGERWLSPDMNDEEKQFEYQTVGDRKKTCYITIDKKTKRLCKTWLAAGFMILVGSLIVIAFVLTGLRRLAISSRQHHASITTTNNSINLIIPASTTTTLLLYPSTYVASTEFITHTPYTTVI</sequence>
<evidence type="ECO:0000313" key="3">
    <source>
        <dbReference type="EMBL" id="OBZ83649.1"/>
    </source>
</evidence>
<keyword evidence="2" id="KW-0472">Membrane</keyword>
<proteinExistence type="predicted"/>
<dbReference type="InParanoid" id="A0A1C7N4U1"/>
<evidence type="ECO:0000256" key="2">
    <source>
        <dbReference type="SAM" id="Phobius"/>
    </source>
</evidence>
<keyword evidence="4" id="KW-1185">Reference proteome</keyword>
<organism evidence="3 4">
    <name type="scientific">Choanephora cucurbitarum</name>
    <dbReference type="NCBI Taxonomy" id="101091"/>
    <lineage>
        <taxon>Eukaryota</taxon>
        <taxon>Fungi</taxon>
        <taxon>Fungi incertae sedis</taxon>
        <taxon>Mucoromycota</taxon>
        <taxon>Mucoromycotina</taxon>
        <taxon>Mucoromycetes</taxon>
        <taxon>Mucorales</taxon>
        <taxon>Mucorineae</taxon>
        <taxon>Choanephoraceae</taxon>
        <taxon>Choanephoroideae</taxon>
        <taxon>Choanephora</taxon>
    </lineage>
</organism>